<dbReference type="Gene3D" id="1.10.1200.10">
    <property type="entry name" value="ACP-like"/>
    <property type="match status" value="1"/>
</dbReference>
<comment type="caution">
    <text evidence="2">The sequence shown here is derived from an EMBL/GenBank/DDBJ whole genome shotgun (WGS) entry which is preliminary data.</text>
</comment>
<dbReference type="PROSITE" id="PS50075">
    <property type="entry name" value="CARRIER"/>
    <property type="match status" value="1"/>
</dbReference>
<dbReference type="Proteomes" id="UP000256686">
    <property type="component" value="Unassembled WGS sequence"/>
</dbReference>
<dbReference type="EMBL" id="QNVT01000030">
    <property type="protein sequence ID" value="REC59958.1"/>
    <property type="molecule type" value="Genomic_DNA"/>
</dbReference>
<dbReference type="AlphaFoldDB" id="A0A3D9C2L1"/>
<feature type="domain" description="Carrier" evidence="1">
    <location>
        <begin position="22"/>
        <end position="97"/>
    </location>
</feature>
<evidence type="ECO:0000313" key="2">
    <source>
        <dbReference type="EMBL" id="REC59958.1"/>
    </source>
</evidence>
<dbReference type="Pfam" id="PF00550">
    <property type="entry name" value="PP-binding"/>
    <property type="match status" value="1"/>
</dbReference>
<sequence length="99" mass="11435">MEHRYGIQKILTIKKYNRMENQELFNKVYAVLADIAECEINIIKPDTDLLNEIGVTSLMGLEVLVELEREFNISLDEGILIKMKTPKDIVEVLEEELAI</sequence>
<proteinExistence type="predicted"/>
<organism evidence="2 3">
    <name type="scientific">Chryseobacterium pennae</name>
    <dbReference type="NCBI Taxonomy" id="2258962"/>
    <lineage>
        <taxon>Bacteria</taxon>
        <taxon>Pseudomonadati</taxon>
        <taxon>Bacteroidota</taxon>
        <taxon>Flavobacteriia</taxon>
        <taxon>Flavobacteriales</taxon>
        <taxon>Weeksellaceae</taxon>
        <taxon>Chryseobacterium group</taxon>
        <taxon>Chryseobacterium</taxon>
    </lineage>
</organism>
<name>A0A3D9C2L1_9FLAO</name>
<gene>
    <name evidence="2" type="ORF">DRF65_23170</name>
</gene>
<evidence type="ECO:0000313" key="3">
    <source>
        <dbReference type="Proteomes" id="UP000256686"/>
    </source>
</evidence>
<evidence type="ECO:0000259" key="1">
    <source>
        <dbReference type="PROSITE" id="PS50075"/>
    </source>
</evidence>
<dbReference type="InterPro" id="IPR036736">
    <property type="entry name" value="ACP-like_sf"/>
</dbReference>
<dbReference type="InterPro" id="IPR009081">
    <property type="entry name" value="PP-bd_ACP"/>
</dbReference>
<protein>
    <recommendedName>
        <fullName evidence="1">Carrier domain-containing protein</fullName>
    </recommendedName>
</protein>
<keyword evidence="3" id="KW-1185">Reference proteome</keyword>
<dbReference type="SUPFAM" id="SSF47336">
    <property type="entry name" value="ACP-like"/>
    <property type="match status" value="1"/>
</dbReference>
<reference evidence="3" key="1">
    <citation type="submission" date="2018-06" db="EMBL/GenBank/DDBJ databases">
        <authorList>
            <person name="Lum Nde A."/>
            <person name="Hugo C."/>
        </authorList>
    </citation>
    <scope>NUCLEOTIDE SEQUENCE [LARGE SCALE GENOMIC DNA]</scope>
    <source>
        <strain evidence="3">1_F178</strain>
    </source>
</reference>
<accession>A0A3D9C2L1</accession>